<organism evidence="2 4">
    <name type="scientific">Cucumis melo var. makuwa</name>
    <name type="common">Oriental melon</name>
    <dbReference type="NCBI Taxonomy" id="1194695"/>
    <lineage>
        <taxon>Eukaryota</taxon>
        <taxon>Viridiplantae</taxon>
        <taxon>Streptophyta</taxon>
        <taxon>Embryophyta</taxon>
        <taxon>Tracheophyta</taxon>
        <taxon>Spermatophyta</taxon>
        <taxon>Magnoliopsida</taxon>
        <taxon>eudicotyledons</taxon>
        <taxon>Gunneridae</taxon>
        <taxon>Pentapetalae</taxon>
        <taxon>rosids</taxon>
        <taxon>fabids</taxon>
        <taxon>Cucurbitales</taxon>
        <taxon>Cucurbitaceae</taxon>
        <taxon>Benincaseae</taxon>
        <taxon>Cucumis</taxon>
    </lineage>
</organism>
<dbReference type="OrthoDB" id="1863538at2759"/>
<dbReference type="Proteomes" id="UP000321393">
    <property type="component" value="Unassembled WGS sequence"/>
</dbReference>
<name>A0A5D3DA22_CUCMM</name>
<dbReference type="EMBL" id="SSTE01017007">
    <property type="protein sequence ID" value="KAA0041008.1"/>
    <property type="molecule type" value="Genomic_DNA"/>
</dbReference>
<dbReference type="EMBL" id="SSTD01006366">
    <property type="protein sequence ID" value="TYK20364.1"/>
    <property type="molecule type" value="Genomic_DNA"/>
</dbReference>
<accession>A0A5D3DA22</accession>
<dbReference type="Proteomes" id="UP000321947">
    <property type="component" value="Unassembled WGS sequence"/>
</dbReference>
<gene>
    <name evidence="2" type="ORF">E5676_scaffold228G00610</name>
    <name evidence="1" type="ORF">E6C27_scaffold125G002260</name>
</gene>
<comment type="caution">
    <text evidence="2">The sequence shown here is derived from an EMBL/GenBank/DDBJ whole genome shotgun (WGS) entry which is preliminary data.</text>
</comment>
<protein>
    <submittedName>
        <fullName evidence="2">Uncharacterized protein</fullName>
    </submittedName>
</protein>
<sequence length="71" mass="8106">MKGKVEQINMSVNEAEFDIFKCPLQVGSTECRYYVMRFMRGTVTRGTIVISDLAELDEVRVELADILGLYI</sequence>
<reference evidence="3 4" key="1">
    <citation type="submission" date="2019-08" db="EMBL/GenBank/DDBJ databases">
        <title>Draft genome sequences of two oriental melons (Cucumis melo L. var makuwa).</title>
        <authorList>
            <person name="Kwon S.-Y."/>
        </authorList>
    </citation>
    <scope>NUCLEOTIDE SEQUENCE [LARGE SCALE GENOMIC DNA]</scope>
    <source>
        <strain evidence="4">cv. Chang Bougi</strain>
        <strain evidence="3">cv. SW 3</strain>
        <tissue evidence="2">Leaf</tissue>
    </source>
</reference>
<evidence type="ECO:0000313" key="1">
    <source>
        <dbReference type="EMBL" id="KAA0041008.1"/>
    </source>
</evidence>
<evidence type="ECO:0000313" key="4">
    <source>
        <dbReference type="Proteomes" id="UP000321947"/>
    </source>
</evidence>
<evidence type="ECO:0000313" key="3">
    <source>
        <dbReference type="Proteomes" id="UP000321393"/>
    </source>
</evidence>
<proteinExistence type="predicted"/>
<evidence type="ECO:0000313" key="2">
    <source>
        <dbReference type="EMBL" id="TYK20364.1"/>
    </source>
</evidence>
<dbReference type="AlphaFoldDB" id="A0A5D3DA22"/>